<evidence type="ECO:0000313" key="3">
    <source>
        <dbReference type="EMBL" id="CAL1543461.1"/>
    </source>
</evidence>
<proteinExistence type="predicted"/>
<accession>A0AAV2IA90</accession>
<dbReference type="PANTHER" id="PTHR47977">
    <property type="entry name" value="RAS-RELATED PROTEIN RAB"/>
    <property type="match status" value="1"/>
</dbReference>
<protein>
    <submittedName>
        <fullName evidence="3">Uncharacterized protein</fullName>
    </submittedName>
</protein>
<dbReference type="SMART" id="SM00173">
    <property type="entry name" value="RAS"/>
    <property type="match status" value="1"/>
</dbReference>
<name>A0AAV2IA90_LYMST</name>
<evidence type="ECO:0000256" key="2">
    <source>
        <dbReference type="ARBA" id="ARBA00023134"/>
    </source>
</evidence>
<dbReference type="GO" id="GO:0003924">
    <property type="term" value="F:GTPase activity"/>
    <property type="evidence" value="ECO:0007669"/>
    <property type="project" value="InterPro"/>
</dbReference>
<dbReference type="SMART" id="SM00175">
    <property type="entry name" value="RAB"/>
    <property type="match status" value="1"/>
</dbReference>
<dbReference type="CDD" id="cd00154">
    <property type="entry name" value="Rab"/>
    <property type="match status" value="1"/>
</dbReference>
<keyword evidence="4" id="KW-1185">Reference proteome</keyword>
<dbReference type="PROSITE" id="PS51421">
    <property type="entry name" value="RAS"/>
    <property type="match status" value="1"/>
</dbReference>
<comment type="caution">
    <text evidence="3">The sequence shown here is derived from an EMBL/GenBank/DDBJ whole genome shotgun (WGS) entry which is preliminary data.</text>
</comment>
<dbReference type="AlphaFoldDB" id="A0AAV2IA90"/>
<keyword evidence="2" id="KW-0342">GTP-binding</keyword>
<keyword evidence="1" id="KW-0547">Nucleotide-binding</keyword>
<sequence>MGIQAPELICIGSSGTGKTCLIKHFCDSKFNSGYQATVGVDYGFKVQHLNGIDLRVHLWDLSGSSEYFEVRNELYPKTDGIFIVYDITNSASFESLDYWLKEISKYSTTRPVIFIVGNKIDLQQKRAITLVDGKTFAHNNKCGYFETSALTGEGISEMFQELLFNIMNKKTEQSTGGLNKSKIL</sequence>
<dbReference type="PROSITE" id="PS51419">
    <property type="entry name" value="RAB"/>
    <property type="match status" value="1"/>
</dbReference>
<evidence type="ECO:0000313" key="4">
    <source>
        <dbReference type="Proteomes" id="UP001497497"/>
    </source>
</evidence>
<dbReference type="InterPro" id="IPR005225">
    <property type="entry name" value="Small_GTP-bd"/>
</dbReference>
<dbReference type="SMART" id="SM00174">
    <property type="entry name" value="RHO"/>
    <property type="match status" value="1"/>
</dbReference>
<dbReference type="Gene3D" id="3.40.50.300">
    <property type="entry name" value="P-loop containing nucleotide triphosphate hydrolases"/>
    <property type="match status" value="1"/>
</dbReference>
<dbReference type="Pfam" id="PF00071">
    <property type="entry name" value="Ras"/>
    <property type="match status" value="1"/>
</dbReference>
<dbReference type="InterPro" id="IPR001806">
    <property type="entry name" value="Small_GTPase"/>
</dbReference>
<dbReference type="EMBL" id="CAXITT010000550">
    <property type="protein sequence ID" value="CAL1543461.1"/>
    <property type="molecule type" value="Genomic_DNA"/>
</dbReference>
<dbReference type="NCBIfam" id="TIGR00231">
    <property type="entry name" value="small_GTP"/>
    <property type="match status" value="1"/>
</dbReference>
<dbReference type="SUPFAM" id="SSF52540">
    <property type="entry name" value="P-loop containing nucleoside triphosphate hydrolases"/>
    <property type="match status" value="1"/>
</dbReference>
<gene>
    <name evidence="3" type="ORF">GSLYS_00016995001</name>
</gene>
<dbReference type="FunFam" id="3.40.50.300:FF:001329">
    <property type="entry name" value="Small GTP-binding protein, putative"/>
    <property type="match status" value="1"/>
</dbReference>
<reference evidence="3 4" key="1">
    <citation type="submission" date="2024-04" db="EMBL/GenBank/DDBJ databases">
        <authorList>
            <consortium name="Genoscope - CEA"/>
            <person name="William W."/>
        </authorList>
    </citation>
    <scope>NUCLEOTIDE SEQUENCE [LARGE SCALE GENOMIC DNA]</scope>
</reference>
<dbReference type="InterPro" id="IPR027417">
    <property type="entry name" value="P-loop_NTPase"/>
</dbReference>
<dbReference type="InterPro" id="IPR050227">
    <property type="entry name" value="Rab"/>
</dbReference>
<dbReference type="PRINTS" id="PR00449">
    <property type="entry name" value="RASTRNSFRMNG"/>
</dbReference>
<dbReference type="GO" id="GO:0005525">
    <property type="term" value="F:GTP binding"/>
    <property type="evidence" value="ECO:0007669"/>
    <property type="project" value="UniProtKB-KW"/>
</dbReference>
<organism evidence="3 4">
    <name type="scientific">Lymnaea stagnalis</name>
    <name type="common">Great pond snail</name>
    <name type="synonym">Helix stagnalis</name>
    <dbReference type="NCBI Taxonomy" id="6523"/>
    <lineage>
        <taxon>Eukaryota</taxon>
        <taxon>Metazoa</taxon>
        <taxon>Spiralia</taxon>
        <taxon>Lophotrochozoa</taxon>
        <taxon>Mollusca</taxon>
        <taxon>Gastropoda</taxon>
        <taxon>Heterobranchia</taxon>
        <taxon>Euthyneura</taxon>
        <taxon>Panpulmonata</taxon>
        <taxon>Hygrophila</taxon>
        <taxon>Lymnaeoidea</taxon>
        <taxon>Lymnaeidae</taxon>
        <taxon>Lymnaea</taxon>
    </lineage>
</organism>
<evidence type="ECO:0000256" key="1">
    <source>
        <dbReference type="ARBA" id="ARBA00022741"/>
    </source>
</evidence>
<dbReference type="Proteomes" id="UP001497497">
    <property type="component" value="Unassembled WGS sequence"/>
</dbReference>